<gene>
    <name evidence="1" type="ordered locus">MLBr00325</name>
</gene>
<organism evidence="1 2">
    <name type="scientific">Mycobacterium leprae (strain Br4923)</name>
    <dbReference type="NCBI Taxonomy" id="561304"/>
    <lineage>
        <taxon>Bacteria</taxon>
        <taxon>Bacillati</taxon>
        <taxon>Actinomycetota</taxon>
        <taxon>Actinomycetes</taxon>
        <taxon>Mycobacteriales</taxon>
        <taxon>Mycobacteriaceae</taxon>
        <taxon>Mycobacterium</taxon>
    </lineage>
</organism>
<proteinExistence type="predicted"/>
<dbReference type="HOGENOM" id="CLU_2480012_0_0_11"/>
<dbReference type="KEGG" id="mlb:MLBr00325"/>
<name>A0A0H3MU00_MYCLB</name>
<sequence>MLRGNKIVVLPEVFALTDYYLADVRFNIETKVAADRPAVSVFSQEFVDVVLAVVRSVGKVDRVASPGERPADGASGLAVYTVGGLMG</sequence>
<dbReference type="Proteomes" id="UP000006900">
    <property type="component" value="Chromosome"/>
</dbReference>
<evidence type="ECO:0000313" key="2">
    <source>
        <dbReference type="Proteomes" id="UP000006900"/>
    </source>
</evidence>
<reference evidence="1 2" key="1">
    <citation type="journal article" date="2009" name="Nat. Genet.">
        <title>Comparative genomic and phylogeographic analysis of Mycobacterium leprae.</title>
        <authorList>
            <person name="Monot M."/>
            <person name="Honore N."/>
            <person name="Garnier T."/>
            <person name="Zidane N."/>
            <person name="Sherafi D."/>
            <person name="Paniz-Mondolfi A."/>
            <person name="Matsuoka M."/>
            <person name="Taylor G.M."/>
            <person name="Donoghue H.D."/>
            <person name="Bouwman A."/>
            <person name="Mays S."/>
            <person name="Watson C."/>
            <person name="Lockwood D."/>
            <person name="Khamispour A."/>
            <person name="Dowlati Y."/>
            <person name="Jianping S."/>
            <person name="Rea T.H."/>
            <person name="Vera-Cabrera L."/>
            <person name="Stefani M.M."/>
            <person name="Banu S."/>
            <person name="Macdonald M."/>
            <person name="Sapkota B.R."/>
            <person name="Spencer J.S."/>
            <person name="Thomas J."/>
            <person name="Harshman K."/>
            <person name="Singh P."/>
            <person name="Busso P."/>
            <person name="Gattiker A."/>
            <person name="Rougemont J."/>
            <person name="Brennan P.J."/>
            <person name="Cole S.T."/>
        </authorList>
    </citation>
    <scope>NUCLEOTIDE SEQUENCE [LARGE SCALE GENOMIC DNA]</scope>
    <source>
        <strain evidence="2">Br4923</strain>
    </source>
</reference>
<evidence type="ECO:0000313" key="1">
    <source>
        <dbReference type="EMBL" id="CAR70418.1"/>
    </source>
</evidence>
<dbReference type="AlphaFoldDB" id="A0A0H3MU00"/>
<dbReference type="EMBL" id="FM211192">
    <property type="protein sequence ID" value="CAR70418.1"/>
    <property type="molecule type" value="Genomic_DNA"/>
</dbReference>
<protein>
    <submittedName>
        <fullName evidence="1">Uncharacterized protein</fullName>
    </submittedName>
</protein>
<accession>A0A0H3MU00</accession>